<keyword evidence="2" id="KW-1185">Reference proteome</keyword>
<dbReference type="Proteomes" id="UP000828048">
    <property type="component" value="Chromosome 11"/>
</dbReference>
<reference evidence="1 2" key="1">
    <citation type="journal article" date="2021" name="Hortic Res">
        <title>High-quality reference genome and annotation aids understanding of berry development for evergreen blueberry (Vaccinium darrowii).</title>
        <authorList>
            <person name="Yu J."/>
            <person name="Hulse-Kemp A.M."/>
            <person name="Babiker E."/>
            <person name="Staton M."/>
        </authorList>
    </citation>
    <scope>NUCLEOTIDE SEQUENCE [LARGE SCALE GENOMIC DNA]</scope>
    <source>
        <strain evidence="2">cv. NJ 8807/NJ 8810</strain>
        <tissue evidence="1">Young leaf</tissue>
    </source>
</reference>
<evidence type="ECO:0000313" key="1">
    <source>
        <dbReference type="EMBL" id="KAH7853232.1"/>
    </source>
</evidence>
<organism evidence="1 2">
    <name type="scientific">Vaccinium darrowii</name>
    <dbReference type="NCBI Taxonomy" id="229202"/>
    <lineage>
        <taxon>Eukaryota</taxon>
        <taxon>Viridiplantae</taxon>
        <taxon>Streptophyta</taxon>
        <taxon>Embryophyta</taxon>
        <taxon>Tracheophyta</taxon>
        <taxon>Spermatophyta</taxon>
        <taxon>Magnoliopsida</taxon>
        <taxon>eudicotyledons</taxon>
        <taxon>Gunneridae</taxon>
        <taxon>Pentapetalae</taxon>
        <taxon>asterids</taxon>
        <taxon>Ericales</taxon>
        <taxon>Ericaceae</taxon>
        <taxon>Vaccinioideae</taxon>
        <taxon>Vaccinieae</taxon>
        <taxon>Vaccinium</taxon>
    </lineage>
</organism>
<protein>
    <submittedName>
        <fullName evidence="1">Uncharacterized protein</fullName>
    </submittedName>
</protein>
<comment type="caution">
    <text evidence="1">The sequence shown here is derived from an EMBL/GenBank/DDBJ whole genome shotgun (WGS) entry which is preliminary data.</text>
</comment>
<accession>A0ACB7YIN8</accession>
<sequence>MNSVFLPSSLLLHPPTLHQSAFCLHSLPQSNLCFNNLQRLCSHSLLSPVVSCHSLRHRHLSTGATAPSNEGEVAVFNFEDFPEKDWSFLETGDINEELKRKIDLILSAGEIEEDSKVLVSIGSEGFVDQIVNSSTCQQLLVVHESLLVLCCIKEKYDMVRCWQGELIYVPEEWAPFDVVFLYFLPGLPFELDQVFGSLSKRCLPGARIVISHPQGRKALEQQRRQFPDAVTSDLPDKMTLQNVAAHHSFEMIKFVDKTGFYLAVLKFSGNDQGK</sequence>
<proteinExistence type="predicted"/>
<evidence type="ECO:0000313" key="2">
    <source>
        <dbReference type="Proteomes" id="UP000828048"/>
    </source>
</evidence>
<gene>
    <name evidence="1" type="ORF">Vadar_000302</name>
</gene>
<name>A0ACB7YIN8_9ERIC</name>
<dbReference type="EMBL" id="CM037161">
    <property type="protein sequence ID" value="KAH7853232.1"/>
    <property type="molecule type" value="Genomic_DNA"/>
</dbReference>